<dbReference type="Pfam" id="PF12732">
    <property type="entry name" value="YtxH"/>
    <property type="match status" value="1"/>
</dbReference>
<keyword evidence="2" id="KW-1133">Transmembrane helix</keyword>
<feature type="transmembrane region" description="Helical" evidence="2">
    <location>
        <begin position="36"/>
        <end position="55"/>
    </location>
</feature>
<accession>A0A078ML84</accession>
<name>A0A078ML84_9BACL</name>
<organism evidence="3">
    <name type="scientific">Metalysinibacillus saudimassiliensis</name>
    <dbReference type="NCBI Taxonomy" id="1461583"/>
    <lineage>
        <taxon>Bacteria</taxon>
        <taxon>Bacillati</taxon>
        <taxon>Bacillota</taxon>
        <taxon>Bacilli</taxon>
        <taxon>Bacillales</taxon>
        <taxon>Caryophanaceae</taxon>
        <taxon>Metalysinibacillus</taxon>
    </lineage>
</organism>
<dbReference type="InterPro" id="IPR024623">
    <property type="entry name" value="YtxH"/>
</dbReference>
<reference evidence="3" key="1">
    <citation type="submission" date="2014-07" db="EMBL/GenBank/DDBJ databases">
        <authorList>
            <person name="Urmite Genomes Urmite Genomes"/>
        </authorList>
    </citation>
    <scope>NUCLEOTIDE SEQUENCE</scope>
    <source>
        <strain evidence="3">13S34_air</strain>
    </source>
</reference>
<dbReference type="PATRIC" id="fig|1461583.4.peg.2420"/>
<dbReference type="PANTHER" id="PTHR35792">
    <property type="entry name" value="GENERAL STRESS PROTEIN"/>
    <property type="match status" value="1"/>
</dbReference>
<dbReference type="PANTHER" id="PTHR35792:SF1">
    <property type="entry name" value="SLL0268 PROTEIN"/>
    <property type="match status" value="1"/>
</dbReference>
<keyword evidence="2" id="KW-0472">Membrane</keyword>
<evidence type="ECO:0000313" key="3">
    <source>
        <dbReference type="EMBL" id="CEA05526.1"/>
    </source>
</evidence>
<sequence>MTQQKPNYNEVKHNLPQVYKEDQVIYEEASTCAKDFVVGAVVGGLIGTAVGLLLAPKAGSELRDDVAVQALNLKDKSLELSTTAKDKTAQLSQQIQNQTNQLVGKVKTLKADTVPSDDGTVSIEGEEPLEDLPQQ</sequence>
<proteinExistence type="predicted"/>
<dbReference type="HOGENOM" id="CLU_105320_0_1_9"/>
<dbReference type="InterPro" id="IPR052928">
    <property type="entry name" value="Desiccation-related_membrane"/>
</dbReference>
<gene>
    <name evidence="3" type="ORF">BN1050_02504</name>
</gene>
<protein>
    <submittedName>
        <fullName evidence="3">YtxH-like protein</fullName>
    </submittedName>
</protein>
<feature type="compositionally biased region" description="Acidic residues" evidence="1">
    <location>
        <begin position="124"/>
        <end position="135"/>
    </location>
</feature>
<feature type="region of interest" description="Disordered" evidence="1">
    <location>
        <begin position="112"/>
        <end position="135"/>
    </location>
</feature>
<evidence type="ECO:0000256" key="1">
    <source>
        <dbReference type="SAM" id="MobiDB-lite"/>
    </source>
</evidence>
<evidence type="ECO:0000256" key="2">
    <source>
        <dbReference type="SAM" id="Phobius"/>
    </source>
</evidence>
<dbReference type="AlphaFoldDB" id="A0A078ML84"/>
<keyword evidence="2" id="KW-0812">Transmembrane</keyword>
<dbReference type="EMBL" id="LN483078">
    <property type="protein sequence ID" value="CEA05526.1"/>
    <property type="molecule type" value="Genomic_DNA"/>
</dbReference>